<proteinExistence type="predicted"/>
<evidence type="ECO:0000313" key="4">
    <source>
        <dbReference type="Proteomes" id="UP000001357"/>
    </source>
</evidence>
<evidence type="ECO:0000259" key="2">
    <source>
        <dbReference type="PROSITE" id="PS01179"/>
    </source>
</evidence>
<dbReference type="PRINTS" id="PR00629">
    <property type="entry name" value="SHCPIDOMAIN"/>
</dbReference>
<evidence type="ECO:0000256" key="1">
    <source>
        <dbReference type="SAM" id="MobiDB-lite"/>
    </source>
</evidence>
<keyword evidence="4" id="KW-1185">Reference proteome</keyword>
<feature type="compositionally biased region" description="Basic and acidic residues" evidence="1">
    <location>
        <begin position="686"/>
        <end position="701"/>
    </location>
</feature>
<dbReference type="Proteomes" id="UP000001357">
    <property type="component" value="Unassembled WGS sequence"/>
</dbReference>
<dbReference type="InterPro" id="IPR051235">
    <property type="entry name" value="CEP152/SHC-Transforming"/>
</dbReference>
<feature type="region of interest" description="Disordered" evidence="1">
    <location>
        <begin position="580"/>
        <end position="818"/>
    </location>
</feature>
<dbReference type="AlphaFoldDB" id="A9UPM2"/>
<dbReference type="Gene3D" id="2.30.29.30">
    <property type="entry name" value="Pleckstrin-homology domain (PH domain)/Phosphotyrosine-binding domain (PTB)"/>
    <property type="match status" value="1"/>
</dbReference>
<dbReference type="CDD" id="cd01209">
    <property type="entry name" value="PTB_Shc"/>
    <property type="match status" value="1"/>
</dbReference>
<feature type="domain" description="PID" evidence="2">
    <location>
        <begin position="90"/>
        <end position="232"/>
    </location>
</feature>
<dbReference type="RefSeq" id="XP_001742657.1">
    <property type="nucleotide sequence ID" value="XM_001742605.1"/>
</dbReference>
<dbReference type="PANTHER" id="PTHR10337">
    <property type="entry name" value="SHC TRANSFORMING PROTEIN"/>
    <property type="match status" value="1"/>
</dbReference>
<dbReference type="eggNOG" id="KOG3697">
    <property type="taxonomic scope" value="Eukaryota"/>
</dbReference>
<protein>
    <recommendedName>
        <fullName evidence="2">PID domain-containing protein</fullName>
    </recommendedName>
</protein>
<accession>A9UPM2</accession>
<dbReference type="GO" id="GO:0019901">
    <property type="term" value="F:protein kinase binding"/>
    <property type="evidence" value="ECO:0000318"/>
    <property type="project" value="GO_Central"/>
</dbReference>
<dbReference type="InterPro" id="IPR006020">
    <property type="entry name" value="PTB/PI_dom"/>
</dbReference>
<reference evidence="3 4" key="1">
    <citation type="journal article" date="2008" name="Nature">
        <title>The genome of the choanoflagellate Monosiga brevicollis and the origin of metazoans.</title>
        <authorList>
            <consortium name="JGI Sequencing"/>
            <person name="King N."/>
            <person name="Westbrook M.J."/>
            <person name="Young S.L."/>
            <person name="Kuo A."/>
            <person name="Abedin M."/>
            <person name="Chapman J."/>
            <person name="Fairclough S."/>
            <person name="Hellsten U."/>
            <person name="Isogai Y."/>
            <person name="Letunic I."/>
            <person name="Marr M."/>
            <person name="Pincus D."/>
            <person name="Putnam N."/>
            <person name="Rokas A."/>
            <person name="Wright K.J."/>
            <person name="Zuzow R."/>
            <person name="Dirks W."/>
            <person name="Good M."/>
            <person name="Goodstein D."/>
            <person name="Lemons D."/>
            <person name="Li W."/>
            <person name="Lyons J.B."/>
            <person name="Morris A."/>
            <person name="Nichols S."/>
            <person name="Richter D.J."/>
            <person name="Salamov A."/>
            <person name="Bork P."/>
            <person name="Lim W.A."/>
            <person name="Manning G."/>
            <person name="Miller W.T."/>
            <person name="McGinnis W."/>
            <person name="Shapiro H."/>
            <person name="Tjian R."/>
            <person name="Grigoriev I.V."/>
            <person name="Rokhsar D."/>
        </authorList>
    </citation>
    <scope>NUCLEOTIDE SEQUENCE [LARGE SCALE GENOMIC DNA]</scope>
    <source>
        <strain evidence="4">MX1 / ATCC 50154</strain>
    </source>
</reference>
<dbReference type="SUPFAM" id="SSF50729">
    <property type="entry name" value="PH domain-like"/>
    <property type="match status" value="1"/>
</dbReference>
<feature type="region of interest" description="Disordered" evidence="1">
    <location>
        <begin position="21"/>
        <end position="41"/>
    </location>
</feature>
<dbReference type="EMBL" id="CH991543">
    <property type="protein sequence ID" value="EDQ92895.1"/>
    <property type="molecule type" value="Genomic_DNA"/>
</dbReference>
<dbReference type="Pfam" id="PF00640">
    <property type="entry name" value="PID"/>
    <property type="match status" value="1"/>
</dbReference>
<name>A9UPM2_MONBE</name>
<dbReference type="GeneID" id="5888100"/>
<feature type="compositionally biased region" description="Pro residues" evidence="1">
    <location>
        <begin position="612"/>
        <end position="625"/>
    </location>
</feature>
<dbReference type="SMART" id="SM00462">
    <property type="entry name" value="PTB"/>
    <property type="match status" value="1"/>
</dbReference>
<feature type="compositionally biased region" description="Acidic residues" evidence="1">
    <location>
        <begin position="807"/>
        <end position="818"/>
    </location>
</feature>
<dbReference type="GO" id="GO:0035556">
    <property type="term" value="P:intracellular signal transduction"/>
    <property type="evidence" value="ECO:0007669"/>
    <property type="project" value="InterPro"/>
</dbReference>
<dbReference type="STRING" id="81824.A9UPM2"/>
<gene>
    <name evidence="3" type="ORF">MONBRDRAFT_22120</name>
</gene>
<dbReference type="InterPro" id="IPR006019">
    <property type="entry name" value="PID_Shc-like"/>
</dbReference>
<dbReference type="KEGG" id="mbr:MONBRDRAFT_22120"/>
<feature type="compositionally biased region" description="Polar residues" evidence="1">
    <location>
        <begin position="596"/>
        <end position="606"/>
    </location>
</feature>
<dbReference type="PANTHER" id="PTHR10337:SF11">
    <property type="entry name" value="DSHC PROTEIN"/>
    <property type="match status" value="1"/>
</dbReference>
<dbReference type="InterPro" id="IPR011993">
    <property type="entry name" value="PH-like_dom_sf"/>
</dbReference>
<sequence length="929" mass="101628">MNHGIEGLPQYDSPAHLERDDDFLTAPKGQSGLPSRSYPGFDSLETPYTKSELIFPNESLPTHHSTYLLPPLSLFVPCWPIQYGEGVFYSFPVTYIGRHQVAKSLRTVEFPVRRRICQEAIARVREASNTRDPIPRDVDKASAKFLDRFEADIKLESIVINISVEGIVLATPDEDRVIAHHRMACISFAAGGDFEDYDQVAYIAKTKLGRICYVFDCGQYSNQVLSTIGQAFVTAGEQQDLEYDEYEEFDELDEEYEAYTQVEYGGMTEAEYRDVYGATGDSRYYSSIEGQANMMYAAPNEANGGDYHEVGTEEETDDYLAPHPLATHYTDALTILEGDDSNYHDLSRQDGATYDVAARHRSGRGRPAQTHGQYSRAGGENHYSMAAGVKPDAHYDVRAPGADYSILEDPYANIHEANPDYHPVSALVESEEAEYDMGHPDTRAENLYDMGVPPRPSLRRKGGIKAEAADSQDYDMAGRTRANSQGYDLAGEQDPNGYDMASDPNGYDVAGDTDGLEYDVAHRSRANTQIYDNTNPLATGNRNSTYAQANQLYSMRSHRPVSGGVDEPMYDIHTMPGLASAEPSVRKQAPAPPGASQVTSKGAQGQTKPKTAPKPKPTPTLPPPNDKVAYEAGDDWRRLQLQTGIEDQGYLDGNYMDANDDPTGAKTLGLPPPLESQSSRPSSAEAKADADADAPVERESYLEIGDEPLQPDASPKKDRKGLFGGFLKKRSARKKEATAAAAATASVPGSKAGPVASTSKIELNGHASLPHPPAPSRKSSVPTDALGYSRIPQEEDGDGYTPANQLGEDEDGSYLDGDLLEENYEAIANECEQQALAKVTTHATVLLPPDECYTRVKKERKRAPPPPLPERASLAQSIMQEPLKSKGDLLVRKLNAKAGSLSVRQSGDVQASIAQWNFIPPDKLNVEED</sequence>
<dbReference type="InParanoid" id="A9UPM2"/>
<dbReference type="PROSITE" id="PS01179">
    <property type="entry name" value="PID"/>
    <property type="match status" value="1"/>
</dbReference>
<evidence type="ECO:0000313" key="3">
    <source>
        <dbReference type="EMBL" id="EDQ92895.1"/>
    </source>
</evidence>
<organism evidence="3 4">
    <name type="scientific">Monosiga brevicollis</name>
    <name type="common">Choanoflagellate</name>
    <dbReference type="NCBI Taxonomy" id="81824"/>
    <lineage>
        <taxon>Eukaryota</taxon>
        <taxon>Choanoflagellata</taxon>
        <taxon>Craspedida</taxon>
        <taxon>Salpingoecidae</taxon>
        <taxon>Monosiga</taxon>
    </lineage>
</organism>